<proteinExistence type="predicted"/>
<organism evidence="2 3">
    <name type="scientific">Chryseobacterium ginsengisoli</name>
    <dbReference type="NCBI Taxonomy" id="363853"/>
    <lineage>
        <taxon>Bacteria</taxon>
        <taxon>Pseudomonadati</taxon>
        <taxon>Bacteroidota</taxon>
        <taxon>Flavobacteriia</taxon>
        <taxon>Flavobacteriales</taxon>
        <taxon>Weeksellaceae</taxon>
        <taxon>Chryseobacterium group</taxon>
        <taxon>Chryseobacterium</taxon>
    </lineage>
</organism>
<keyword evidence="1" id="KW-0812">Transmembrane</keyword>
<sequence length="211" mass="24458">MKKIYYVPGLISALLIPILFWYYGNQKLEELRTTVMDFSIPSKLDKNNINSSLEPLRIWNFKKIKVDPGKAKENSGLYVSEVKNLQKRNEKNTAIEFILDKNNTYGDLASLINDMAIAKHEEYALDMEKTGNFWVPVTYKNPNAEECLLCNDFIPIDAGSITTGIIYQPNIYEILNDFFLKLPKEGYYILFGFLFLINISMLSIKERFQLQ</sequence>
<dbReference type="EMBL" id="BAABHX010000010">
    <property type="protein sequence ID" value="GAA5101762.1"/>
    <property type="molecule type" value="Genomic_DNA"/>
</dbReference>
<keyword evidence="1" id="KW-0472">Membrane</keyword>
<evidence type="ECO:0000313" key="3">
    <source>
        <dbReference type="Proteomes" id="UP001500353"/>
    </source>
</evidence>
<evidence type="ECO:0000256" key="1">
    <source>
        <dbReference type="SAM" id="Phobius"/>
    </source>
</evidence>
<dbReference type="RefSeq" id="WP_345208372.1">
    <property type="nucleotide sequence ID" value="NZ_BAABHX010000010.1"/>
</dbReference>
<keyword evidence="1" id="KW-1133">Transmembrane helix</keyword>
<comment type="caution">
    <text evidence="2">The sequence shown here is derived from an EMBL/GenBank/DDBJ whole genome shotgun (WGS) entry which is preliminary data.</text>
</comment>
<feature type="transmembrane region" description="Helical" evidence="1">
    <location>
        <begin position="5"/>
        <end position="23"/>
    </location>
</feature>
<protein>
    <submittedName>
        <fullName evidence="2">Uncharacterized protein</fullName>
    </submittedName>
</protein>
<accession>A0ABP9MWD4</accession>
<dbReference type="Proteomes" id="UP001500353">
    <property type="component" value="Unassembled WGS sequence"/>
</dbReference>
<feature type="transmembrane region" description="Helical" evidence="1">
    <location>
        <begin position="186"/>
        <end position="204"/>
    </location>
</feature>
<name>A0ABP9MWD4_9FLAO</name>
<evidence type="ECO:0000313" key="2">
    <source>
        <dbReference type="EMBL" id="GAA5101762.1"/>
    </source>
</evidence>
<gene>
    <name evidence="2" type="ORF">GCM10023210_42020</name>
</gene>
<reference evidence="3" key="1">
    <citation type="journal article" date="2019" name="Int. J. Syst. Evol. Microbiol.">
        <title>The Global Catalogue of Microorganisms (GCM) 10K type strain sequencing project: providing services to taxonomists for standard genome sequencing and annotation.</title>
        <authorList>
            <consortium name="The Broad Institute Genomics Platform"/>
            <consortium name="The Broad Institute Genome Sequencing Center for Infectious Disease"/>
            <person name="Wu L."/>
            <person name="Ma J."/>
        </authorList>
    </citation>
    <scope>NUCLEOTIDE SEQUENCE [LARGE SCALE GENOMIC DNA]</scope>
    <source>
        <strain evidence="3">JCM 18019</strain>
    </source>
</reference>
<keyword evidence="3" id="KW-1185">Reference proteome</keyword>